<name>A0A401LFE3_9FIRM</name>
<comment type="cofactor">
    <cofactor evidence="9 11">
        <name>Zn(2+)</name>
        <dbReference type="ChEBI" id="CHEBI:29105"/>
    </cofactor>
    <text evidence="9 11">Binds 2 Zn(2+) ions per subunit.</text>
</comment>
<proteinExistence type="inferred from homology"/>
<dbReference type="AlphaFoldDB" id="A0A401LFE3"/>
<keyword evidence="6 9" id="KW-0378">Hydrolase</keyword>
<dbReference type="PROSITE" id="PS00758">
    <property type="entry name" value="ARGE_DAPE_CPG2_1"/>
    <property type="match status" value="1"/>
</dbReference>
<feature type="active site" evidence="9 10">
    <location>
        <position position="79"/>
    </location>
</feature>
<dbReference type="Gene3D" id="3.30.70.360">
    <property type="match status" value="1"/>
</dbReference>
<gene>
    <name evidence="9 13" type="primary">pepT</name>
    <name evidence="13" type="ORF">KGMB03357_17460</name>
</gene>
<reference evidence="13 14" key="1">
    <citation type="submission" date="2018-10" db="EMBL/GenBank/DDBJ databases">
        <title>Draft Genome Sequence of Anaerotignum sp. KCTC 15736.</title>
        <authorList>
            <person name="Choi S.H."/>
            <person name="Kim J.S."/>
            <person name="Kang S.W."/>
            <person name="Lee J.S."/>
            <person name="Park S.H."/>
        </authorList>
    </citation>
    <scope>NUCLEOTIDE SEQUENCE [LARGE SCALE GENOMIC DNA]</scope>
    <source>
        <strain evidence="13 14">KCTC 15736</strain>
    </source>
</reference>
<dbReference type="Proteomes" id="UP000287361">
    <property type="component" value="Unassembled WGS sequence"/>
</dbReference>
<dbReference type="GO" id="GO:0043171">
    <property type="term" value="P:peptide catabolic process"/>
    <property type="evidence" value="ECO:0007669"/>
    <property type="project" value="UniProtKB-UniRule"/>
</dbReference>
<dbReference type="GO" id="GO:0005829">
    <property type="term" value="C:cytosol"/>
    <property type="evidence" value="ECO:0007669"/>
    <property type="project" value="TreeGrafter"/>
</dbReference>
<evidence type="ECO:0000256" key="7">
    <source>
        <dbReference type="ARBA" id="ARBA00022833"/>
    </source>
</evidence>
<evidence type="ECO:0000256" key="2">
    <source>
        <dbReference type="ARBA" id="ARBA00009692"/>
    </source>
</evidence>
<comment type="subcellular location">
    <subcellularLocation>
        <location evidence="9">Cytoplasm</location>
    </subcellularLocation>
</comment>
<feature type="binding site" evidence="9 11">
    <location>
        <position position="77"/>
    </location>
    <ligand>
        <name>Zn(2+)</name>
        <dbReference type="ChEBI" id="CHEBI:29105"/>
        <label>1</label>
    </ligand>
</feature>
<dbReference type="PANTHER" id="PTHR42994:SF1">
    <property type="entry name" value="PEPTIDASE T"/>
    <property type="match status" value="1"/>
</dbReference>
<keyword evidence="7 9" id="KW-0862">Zinc</keyword>
<dbReference type="InterPro" id="IPR002933">
    <property type="entry name" value="Peptidase_M20"/>
</dbReference>
<protein>
    <recommendedName>
        <fullName evidence="9">Peptidase T</fullName>
        <ecNumber evidence="9">3.4.11.4</ecNumber>
    </recommendedName>
    <alternativeName>
        <fullName evidence="9">Aminotripeptidase</fullName>
        <shortName evidence="9">Tripeptidase</shortName>
    </alternativeName>
    <alternativeName>
        <fullName evidence="9">Tripeptide aminopeptidase</fullName>
    </alternativeName>
</protein>
<feature type="binding site" evidence="9 11">
    <location>
        <position position="194"/>
    </location>
    <ligand>
        <name>Zn(2+)</name>
        <dbReference type="ChEBI" id="CHEBI:29105"/>
        <label>1</label>
    </ligand>
</feature>
<dbReference type="SUPFAM" id="SSF55031">
    <property type="entry name" value="Bacterial exopeptidase dimerisation domain"/>
    <property type="match status" value="1"/>
</dbReference>
<evidence type="ECO:0000256" key="4">
    <source>
        <dbReference type="ARBA" id="ARBA00022670"/>
    </source>
</evidence>
<accession>A0A401LFE3</accession>
<dbReference type="InterPro" id="IPR036264">
    <property type="entry name" value="Bact_exopeptidase_dim_dom"/>
</dbReference>
<feature type="binding site" evidence="9 11">
    <location>
        <position position="137"/>
    </location>
    <ligand>
        <name>Zn(2+)</name>
        <dbReference type="ChEBI" id="CHEBI:29105"/>
        <label>1</label>
    </ligand>
</feature>
<feature type="binding site" evidence="9 11">
    <location>
        <position position="172"/>
    </location>
    <ligand>
        <name>Zn(2+)</name>
        <dbReference type="ChEBI" id="CHEBI:29105"/>
        <label>2</label>
    </ligand>
</feature>
<dbReference type="PROSITE" id="PS00759">
    <property type="entry name" value="ARGE_DAPE_CPG2_2"/>
    <property type="match status" value="1"/>
</dbReference>
<dbReference type="InterPro" id="IPR010161">
    <property type="entry name" value="Peptidase_M20B"/>
</dbReference>
<keyword evidence="3 9" id="KW-0031">Aminopeptidase</keyword>
<keyword evidence="4 9" id="KW-0645">Protease</keyword>
<evidence type="ECO:0000256" key="5">
    <source>
        <dbReference type="ARBA" id="ARBA00022723"/>
    </source>
</evidence>
<evidence type="ECO:0000256" key="10">
    <source>
        <dbReference type="PIRSR" id="PIRSR037215-1"/>
    </source>
</evidence>
<evidence type="ECO:0000313" key="13">
    <source>
        <dbReference type="EMBL" id="GCB30085.1"/>
    </source>
</evidence>
<evidence type="ECO:0000256" key="9">
    <source>
        <dbReference type="HAMAP-Rule" id="MF_00550"/>
    </source>
</evidence>
<dbReference type="Pfam" id="PF07687">
    <property type="entry name" value="M20_dimer"/>
    <property type="match status" value="1"/>
</dbReference>
<dbReference type="PANTHER" id="PTHR42994">
    <property type="entry name" value="PEPTIDASE T"/>
    <property type="match status" value="1"/>
</dbReference>
<dbReference type="NCBIfam" id="NF009920">
    <property type="entry name" value="PRK13381.1"/>
    <property type="match status" value="1"/>
</dbReference>
<dbReference type="SUPFAM" id="SSF53187">
    <property type="entry name" value="Zn-dependent exopeptidases"/>
    <property type="match status" value="1"/>
</dbReference>
<dbReference type="NCBIfam" id="TIGR01882">
    <property type="entry name" value="peptidase-T"/>
    <property type="match status" value="1"/>
</dbReference>
<dbReference type="EMBL" id="BHVZ01000009">
    <property type="protein sequence ID" value="GCB30085.1"/>
    <property type="molecule type" value="Genomic_DNA"/>
</dbReference>
<dbReference type="InterPro" id="IPR001261">
    <property type="entry name" value="ArgE/DapE_CS"/>
</dbReference>
<evidence type="ECO:0000256" key="6">
    <source>
        <dbReference type="ARBA" id="ARBA00022801"/>
    </source>
</evidence>
<evidence type="ECO:0000313" key="14">
    <source>
        <dbReference type="Proteomes" id="UP000287361"/>
    </source>
</evidence>
<comment type="catalytic activity">
    <reaction evidence="1 9">
        <text>Release of the N-terminal residue from a tripeptide.</text>
        <dbReference type="EC" id="3.4.11.4"/>
    </reaction>
</comment>
<dbReference type="NCBIfam" id="NF003976">
    <property type="entry name" value="PRK05469.1"/>
    <property type="match status" value="1"/>
</dbReference>
<dbReference type="GO" id="GO:0008270">
    <property type="term" value="F:zinc ion binding"/>
    <property type="evidence" value="ECO:0007669"/>
    <property type="project" value="UniProtKB-UniRule"/>
</dbReference>
<dbReference type="Pfam" id="PF01546">
    <property type="entry name" value="Peptidase_M20"/>
    <property type="match status" value="1"/>
</dbReference>
<feature type="binding site" evidence="9 11">
    <location>
        <position position="375"/>
    </location>
    <ligand>
        <name>Zn(2+)</name>
        <dbReference type="ChEBI" id="CHEBI:29105"/>
        <label>2</label>
    </ligand>
</feature>
<organism evidence="13 14">
    <name type="scientific">Anaerotignum faecicola</name>
    <dbReference type="NCBI Taxonomy" id="2358141"/>
    <lineage>
        <taxon>Bacteria</taxon>
        <taxon>Bacillati</taxon>
        <taxon>Bacillota</taxon>
        <taxon>Clostridia</taxon>
        <taxon>Lachnospirales</taxon>
        <taxon>Anaerotignaceae</taxon>
        <taxon>Anaerotignum</taxon>
    </lineage>
</organism>
<keyword evidence="5 9" id="KW-0479">Metal-binding</keyword>
<dbReference type="EC" id="3.4.11.4" evidence="9"/>
<dbReference type="OrthoDB" id="9804934at2"/>
<comment type="caution">
    <text evidence="13">The sequence shown here is derived from an EMBL/GenBank/DDBJ whole genome shotgun (WGS) entry which is preliminary data.</text>
</comment>
<comment type="similarity">
    <text evidence="2 9">Belongs to the peptidase M20B family.</text>
</comment>
<evidence type="ECO:0000256" key="1">
    <source>
        <dbReference type="ARBA" id="ARBA00000870"/>
    </source>
</evidence>
<keyword evidence="9" id="KW-0963">Cytoplasm</keyword>
<feature type="domain" description="Peptidase M20 dimerisation" evidence="12">
    <location>
        <begin position="203"/>
        <end position="302"/>
    </location>
</feature>
<feature type="active site" description="Proton acceptor" evidence="9 10">
    <location>
        <position position="171"/>
    </location>
</feature>
<evidence type="ECO:0000256" key="8">
    <source>
        <dbReference type="ARBA" id="ARBA00023049"/>
    </source>
</evidence>
<comment type="function">
    <text evidence="9">Cleaves the N-terminal amino acid of tripeptides.</text>
</comment>
<evidence type="ECO:0000256" key="11">
    <source>
        <dbReference type="PIRSR" id="PIRSR037215-2"/>
    </source>
</evidence>
<dbReference type="CDD" id="cd03892">
    <property type="entry name" value="M20_peptT"/>
    <property type="match status" value="1"/>
</dbReference>
<evidence type="ECO:0000256" key="3">
    <source>
        <dbReference type="ARBA" id="ARBA00022438"/>
    </source>
</evidence>
<dbReference type="GO" id="GO:0006508">
    <property type="term" value="P:proteolysis"/>
    <property type="evidence" value="ECO:0007669"/>
    <property type="project" value="UniProtKB-UniRule"/>
</dbReference>
<dbReference type="GO" id="GO:0045148">
    <property type="term" value="F:tripeptide aminopeptidase activity"/>
    <property type="evidence" value="ECO:0007669"/>
    <property type="project" value="UniProtKB-UniRule"/>
</dbReference>
<dbReference type="PIRSF" id="PIRSF037215">
    <property type="entry name" value="Peptidase_M20B"/>
    <property type="match status" value="1"/>
</dbReference>
<evidence type="ECO:0000259" key="12">
    <source>
        <dbReference type="Pfam" id="PF07687"/>
    </source>
</evidence>
<sequence length="410" mass="44954">MKTVTERFLTYVKHHTTSDESSDTFPSTKRQLAFAAFLAKECEAIGLQSVSVDAYGYVTALLPGNTANAPTIGFISHMDTSPDASGENVLSNIVENYDGKAIPLNGTVLSPKEFPSLKEYIGQTLITSDGTTLLGADDKAGIAEILTAAEYLLAHPEIPHGDIRIAFTPDEEIGKGVDFFDVDKFHADFAYTLDGGRIGELEYENFNAARAIIRIKGKNVHPGSAKNVMKNAALIGTEIASLLPERETPAKTEGYEGFFHLCSFEGDVTSATLNYIIRDFNADSFAHRKELLRLIVERKNAQYNNCIELDLHDEYYNMLSQIEPHMEIVSLAKQAMLDCGITPIIQPIRGGTDGARLSFMGLPCPNLFAGGHNFHSNYEYVPVPSMEKAVSMIVRIAELAATTLDFQKNV</sequence>
<dbReference type="GO" id="GO:0008237">
    <property type="term" value="F:metallopeptidase activity"/>
    <property type="evidence" value="ECO:0007669"/>
    <property type="project" value="UniProtKB-KW"/>
</dbReference>
<dbReference type="Gene3D" id="3.40.630.10">
    <property type="entry name" value="Zn peptidases"/>
    <property type="match status" value="1"/>
</dbReference>
<dbReference type="InterPro" id="IPR011650">
    <property type="entry name" value="Peptidase_M20_dimer"/>
</dbReference>
<keyword evidence="8 9" id="KW-0482">Metalloprotease</keyword>
<feature type="binding site" evidence="9 11">
    <location>
        <position position="137"/>
    </location>
    <ligand>
        <name>Zn(2+)</name>
        <dbReference type="ChEBI" id="CHEBI:29105"/>
        <label>2</label>
    </ligand>
</feature>
<keyword evidence="14" id="KW-1185">Reference proteome</keyword>
<dbReference type="HAMAP" id="MF_00550">
    <property type="entry name" value="Aminopeptidase_M20"/>
    <property type="match status" value="1"/>
</dbReference>